<dbReference type="OrthoDB" id="3040861at2759"/>
<evidence type="ECO:0000256" key="1">
    <source>
        <dbReference type="SAM" id="MobiDB-lite"/>
    </source>
</evidence>
<dbReference type="Proteomes" id="UP000284706">
    <property type="component" value="Unassembled WGS sequence"/>
</dbReference>
<gene>
    <name evidence="3" type="ORF">CVT26_005437</name>
</gene>
<reference evidence="3 4" key="1">
    <citation type="journal article" date="2018" name="Evol. Lett.">
        <title>Horizontal gene cluster transfer increased hallucinogenic mushroom diversity.</title>
        <authorList>
            <person name="Reynolds H.T."/>
            <person name="Vijayakumar V."/>
            <person name="Gluck-Thaler E."/>
            <person name="Korotkin H.B."/>
            <person name="Matheny P.B."/>
            <person name="Slot J.C."/>
        </authorList>
    </citation>
    <scope>NUCLEOTIDE SEQUENCE [LARGE SCALE GENOMIC DNA]</scope>
    <source>
        <strain evidence="3 4">SRW20</strain>
    </source>
</reference>
<keyword evidence="4" id="KW-1185">Reference proteome</keyword>
<sequence length="639" mass="70998">MPPKPTFRVTLSSRFEENVSMPPPTTSTFEIPNYSGQHHSQLDAKRKRAYQVKKTRLADWNIDTLPSDVIGGTSSSASLQGLPTPQTPDDAMDVDCAGGLQGTLSLDDTQRAGFMVSGLPLPHTPAIAHEFTLLSPFSLSRGTTQVENGTSEALLWPSQSSRLGIAPEDDAMMVDAVEECAAQLVDSGAVSLASSSSSATRNRVCLLEGSDSQEVTTTTSKVLQKRKAQVPKADTIQAALRILRDGRISFMDLLETVLSRNGAHLAAYRRAFLGSSRLGEILTTLWEAEESKATVQDWIETTGLEMESSKPLLRMNFKDISPAFLQDWDIETIMEPVNARTQIWSKILVAATEPQKKDDSDHDARTQSTVFLLVRDLTRNVISASVHYLRSMASCKVEVVLALSAWATGASRRLIEILHQSGLAISYTSIMNIMGSMAEHSMEEARRLVRQRPHLLAYDNINLSTSIFVVQTENMPNKVRSGTFPLLYELLYADPKYMELEPILSRLRKSSPLKMSDLRPSRQAAESFDLHSMINIVEVLTRYSMGFKYLQAEQSLRHPERRAIPKGHKTKFYCLRVNTIEEASVQGNILVHNDIYVNQLKLEKDVPILNTGAIPTINDQLTNSRIRGAQVQRAKDISR</sequence>
<dbReference type="AlphaFoldDB" id="A0A409WBX9"/>
<evidence type="ECO:0000313" key="3">
    <source>
        <dbReference type="EMBL" id="PPQ76055.1"/>
    </source>
</evidence>
<evidence type="ECO:0000259" key="2">
    <source>
        <dbReference type="Pfam" id="PF20231"/>
    </source>
</evidence>
<evidence type="ECO:0000313" key="4">
    <source>
        <dbReference type="Proteomes" id="UP000284706"/>
    </source>
</evidence>
<feature type="compositionally biased region" description="Polar residues" evidence="1">
    <location>
        <begin position="26"/>
        <end position="39"/>
    </location>
</feature>
<name>A0A409WBX9_9AGAR</name>
<accession>A0A409WBX9</accession>
<proteinExistence type="predicted"/>
<dbReference type="InParanoid" id="A0A409WBX9"/>
<comment type="caution">
    <text evidence="3">The sequence shown here is derived from an EMBL/GenBank/DDBJ whole genome shotgun (WGS) entry which is preliminary data.</text>
</comment>
<dbReference type="Pfam" id="PF20231">
    <property type="entry name" value="DUF6589"/>
    <property type="match status" value="1"/>
</dbReference>
<organism evidence="3 4">
    <name type="scientific">Gymnopilus dilepis</name>
    <dbReference type="NCBI Taxonomy" id="231916"/>
    <lineage>
        <taxon>Eukaryota</taxon>
        <taxon>Fungi</taxon>
        <taxon>Dikarya</taxon>
        <taxon>Basidiomycota</taxon>
        <taxon>Agaricomycotina</taxon>
        <taxon>Agaricomycetes</taxon>
        <taxon>Agaricomycetidae</taxon>
        <taxon>Agaricales</taxon>
        <taxon>Agaricineae</taxon>
        <taxon>Hymenogastraceae</taxon>
        <taxon>Gymnopilus</taxon>
    </lineage>
</organism>
<feature type="region of interest" description="Disordered" evidence="1">
    <location>
        <begin position="19"/>
        <end position="43"/>
    </location>
</feature>
<dbReference type="EMBL" id="NHYE01005200">
    <property type="protein sequence ID" value="PPQ76055.1"/>
    <property type="molecule type" value="Genomic_DNA"/>
</dbReference>
<protein>
    <recommendedName>
        <fullName evidence="2">DUF6589 domain-containing protein</fullName>
    </recommendedName>
</protein>
<feature type="domain" description="DUF6589" evidence="2">
    <location>
        <begin position="509"/>
        <end position="637"/>
    </location>
</feature>
<dbReference type="InterPro" id="IPR046496">
    <property type="entry name" value="DUF6589"/>
</dbReference>